<sequence length="165" mass="18633">MATGRSVQLNKQIGEYLVASELARRGLLVATFSGNVPDFDIIAADAKGNSIPIQVKTIRKGSWQLSVDKFVEVRFQGKKQILGSKIAPRVPNLLFVFVLATIYGKDRFFILEWDELQDVVISSYSTWLASKDGVRPRNYKSLHCAVTPEQLAVFEDQWEKISERL</sequence>
<evidence type="ECO:0000313" key="2">
    <source>
        <dbReference type="Proteomes" id="UP000093080"/>
    </source>
</evidence>
<gene>
    <name evidence="1" type="ORF">DBT_1647</name>
</gene>
<dbReference type="Proteomes" id="UP000093080">
    <property type="component" value="Unassembled WGS sequence"/>
</dbReference>
<dbReference type="Gene3D" id="3.40.1350.10">
    <property type="match status" value="1"/>
</dbReference>
<dbReference type="OrthoDB" id="159933at2"/>
<protein>
    <recommendedName>
        <fullName evidence="3">Aspartate ammonia-lyase</fullName>
    </recommendedName>
</protein>
<keyword evidence="2" id="KW-1185">Reference proteome</keyword>
<dbReference type="EMBL" id="MAGO01000008">
    <property type="protein sequence ID" value="OCC14852.1"/>
    <property type="molecule type" value="Genomic_DNA"/>
</dbReference>
<organism evidence="1 2">
    <name type="scientific">Dissulfuribacter thermophilus</name>
    <dbReference type="NCBI Taxonomy" id="1156395"/>
    <lineage>
        <taxon>Bacteria</taxon>
        <taxon>Pseudomonadati</taxon>
        <taxon>Thermodesulfobacteriota</taxon>
        <taxon>Dissulfuribacteria</taxon>
        <taxon>Dissulfuribacterales</taxon>
        <taxon>Dissulfuribacteraceae</taxon>
        <taxon>Dissulfuribacter</taxon>
    </lineage>
</organism>
<accession>A0A1B9F4K2</accession>
<dbReference type="AlphaFoldDB" id="A0A1B9F4K2"/>
<dbReference type="InterPro" id="IPR011856">
    <property type="entry name" value="tRNA_endonuc-like_dom_sf"/>
</dbReference>
<dbReference type="RefSeq" id="WP_067618816.1">
    <property type="nucleotide sequence ID" value="NZ_MAGO01000008.1"/>
</dbReference>
<evidence type="ECO:0008006" key="3">
    <source>
        <dbReference type="Google" id="ProtNLM"/>
    </source>
</evidence>
<comment type="caution">
    <text evidence="1">The sequence shown here is derived from an EMBL/GenBank/DDBJ whole genome shotgun (WGS) entry which is preliminary data.</text>
</comment>
<reference evidence="1 2" key="1">
    <citation type="submission" date="2016-06" db="EMBL/GenBank/DDBJ databases">
        <title>Respiratory ammonification of nitrate coupled to the oxidation of elemental sulfur in deep-sea autotrophic thermophilic bacteria.</title>
        <authorList>
            <person name="Slobodkina G.B."/>
            <person name="Mardanov A.V."/>
            <person name="Ravin N.V."/>
            <person name="Frolova A.A."/>
            <person name="Viryasiv M.B."/>
            <person name="Chernyh N.A."/>
            <person name="Bonch-Osmolovskaya E.A."/>
            <person name="Slobodkin A.I."/>
        </authorList>
    </citation>
    <scope>NUCLEOTIDE SEQUENCE [LARGE SCALE GENOMIC DNA]</scope>
    <source>
        <strain evidence="1 2">S69</strain>
    </source>
</reference>
<name>A0A1B9F4K2_9BACT</name>
<evidence type="ECO:0000313" key="1">
    <source>
        <dbReference type="EMBL" id="OCC14852.1"/>
    </source>
</evidence>
<proteinExistence type="predicted"/>
<dbReference type="GO" id="GO:0003676">
    <property type="term" value="F:nucleic acid binding"/>
    <property type="evidence" value="ECO:0007669"/>
    <property type="project" value="InterPro"/>
</dbReference>